<dbReference type="PROSITE" id="PS00028">
    <property type="entry name" value="ZINC_FINGER_C2H2_1"/>
    <property type="match status" value="1"/>
</dbReference>
<organism evidence="2 3">
    <name type="scientific">Natronorubrum aibiense</name>
    <dbReference type="NCBI Taxonomy" id="348826"/>
    <lineage>
        <taxon>Archaea</taxon>
        <taxon>Methanobacteriati</taxon>
        <taxon>Methanobacteriota</taxon>
        <taxon>Stenosarchaea group</taxon>
        <taxon>Halobacteria</taxon>
        <taxon>Halobacteriales</taxon>
        <taxon>Natrialbaceae</taxon>
        <taxon>Natronorubrum</taxon>
    </lineage>
</organism>
<evidence type="ECO:0000313" key="2">
    <source>
        <dbReference type="EMBL" id="QFU84299.1"/>
    </source>
</evidence>
<dbReference type="EMBL" id="CP045489">
    <property type="protein sequence ID" value="QFU84299.1"/>
    <property type="molecule type" value="Genomic_DNA"/>
</dbReference>
<feature type="domain" description="C2H2-type" evidence="1">
    <location>
        <begin position="186"/>
        <end position="207"/>
    </location>
</feature>
<keyword evidence="3" id="KW-1185">Reference proteome</keyword>
<proteinExistence type="predicted"/>
<dbReference type="RefSeq" id="WP_152943825.1">
    <property type="nucleotide sequence ID" value="NZ_CP045489.1"/>
</dbReference>
<dbReference type="OrthoDB" id="201908at2157"/>
<accession>A0A5P9P810</accession>
<keyword evidence="2" id="KW-0614">Plasmid</keyword>
<dbReference type="AlphaFoldDB" id="A0A5P9P810"/>
<name>A0A5P9P810_9EURY</name>
<protein>
    <recommendedName>
        <fullName evidence="1">C2H2-type domain-containing protein</fullName>
    </recommendedName>
</protein>
<dbReference type="GeneID" id="42302806"/>
<dbReference type="InterPro" id="IPR013087">
    <property type="entry name" value="Znf_C2H2_type"/>
</dbReference>
<sequence>MTFVNDHEAVLKRAEQLERKGAREMRLQAEVRAVAGYEPGGIEATDGSEIIIAGDDTRAHTLETEDGILLVDADDDPRIATDGGCDQSTETAVEFVFEYTSITGRRRRVTIVPDTGGEAWRIEHERRAGEWRETGREPITEFDLHVREQLEEHDAREIDPDPRRQSAIPDGGNVCESFLTAQDHYCDICSRPFDSIDDLANHDCRRHPESG</sequence>
<evidence type="ECO:0000259" key="1">
    <source>
        <dbReference type="PROSITE" id="PS00028"/>
    </source>
</evidence>
<dbReference type="Proteomes" id="UP000326170">
    <property type="component" value="Plasmid unnamed1"/>
</dbReference>
<geneLocation type="plasmid" evidence="2 3">
    <name>unnamed1</name>
</geneLocation>
<dbReference type="KEGG" id="nas:GCU68_17145"/>
<evidence type="ECO:0000313" key="3">
    <source>
        <dbReference type="Proteomes" id="UP000326170"/>
    </source>
</evidence>
<reference evidence="2 3" key="1">
    <citation type="journal article" date="2007" name="Int. J. Syst. Evol. Microbiol.">
        <title>Natronorubrum sulfidifaciens sp. nov., an extremely haloalkaliphilic archaeon isolated from Aiding salt lake in Xin-Jiang, China.</title>
        <authorList>
            <person name="Cui H.L."/>
            <person name="Tohty D."/>
            <person name="Liu H.C."/>
            <person name="Liu S.J."/>
            <person name="Oren A."/>
            <person name="Zhou P.J."/>
        </authorList>
    </citation>
    <scope>NUCLEOTIDE SEQUENCE [LARGE SCALE GENOMIC DNA]</scope>
    <source>
        <strain evidence="2 3">7-3</strain>
        <plasmid evidence="2">unnamed1</plasmid>
    </source>
</reference>
<gene>
    <name evidence="2" type="ORF">GCU68_17145</name>
</gene>